<dbReference type="Proteomes" id="UP000007110">
    <property type="component" value="Unassembled WGS sequence"/>
</dbReference>
<reference evidence="2" key="2">
    <citation type="submission" date="2021-01" db="UniProtKB">
        <authorList>
            <consortium name="EnsemblMetazoa"/>
        </authorList>
    </citation>
    <scope>IDENTIFICATION</scope>
</reference>
<dbReference type="KEGG" id="spu:105443753"/>
<dbReference type="AlphaFoldDB" id="A0A7M7PTE7"/>
<name>A0A7M7PTE7_STRPU</name>
<keyword evidence="1" id="KW-0812">Transmembrane</keyword>
<keyword evidence="1" id="KW-0472">Membrane</keyword>
<keyword evidence="1" id="KW-1133">Transmembrane helix</keyword>
<dbReference type="EnsemblMetazoa" id="XM_030998336">
    <property type="protein sequence ID" value="XP_030854196"/>
    <property type="gene ID" value="LOC105443753"/>
</dbReference>
<evidence type="ECO:0000313" key="3">
    <source>
        <dbReference type="Proteomes" id="UP000007110"/>
    </source>
</evidence>
<reference evidence="3" key="1">
    <citation type="submission" date="2015-02" db="EMBL/GenBank/DDBJ databases">
        <title>Genome sequencing for Strongylocentrotus purpuratus.</title>
        <authorList>
            <person name="Murali S."/>
            <person name="Liu Y."/>
            <person name="Vee V."/>
            <person name="English A."/>
            <person name="Wang M."/>
            <person name="Skinner E."/>
            <person name="Han Y."/>
            <person name="Muzny D.M."/>
            <person name="Worley K.C."/>
            <person name="Gibbs R.A."/>
        </authorList>
    </citation>
    <scope>NUCLEOTIDE SEQUENCE</scope>
</reference>
<feature type="transmembrane region" description="Helical" evidence="1">
    <location>
        <begin position="29"/>
        <end position="53"/>
    </location>
</feature>
<keyword evidence="3" id="KW-1185">Reference proteome</keyword>
<proteinExistence type="predicted"/>
<evidence type="ECO:0000256" key="1">
    <source>
        <dbReference type="SAM" id="Phobius"/>
    </source>
</evidence>
<dbReference type="InParanoid" id="A0A7M7PTE7"/>
<dbReference type="RefSeq" id="XP_030854196.1">
    <property type="nucleotide sequence ID" value="XM_030998336.1"/>
</dbReference>
<dbReference type="GeneID" id="105443753"/>
<protein>
    <submittedName>
        <fullName evidence="2">Uncharacterized protein</fullName>
    </submittedName>
</protein>
<evidence type="ECO:0000313" key="2">
    <source>
        <dbReference type="EnsemblMetazoa" id="XP_030854196"/>
    </source>
</evidence>
<sequence>MEKGIKEVDEVYPHESQSNSVRLTTIRSVTIFSTVVLTSLVLGGCILGAVWIAQDGGNQCTGEDVISREEAGIFDRDMMKETKLVMGDGRIMTEQFEYIQASNTLLIHTPPSNFSGYSRATVALDYDRSLVFVNIHDENICIAFPWPAEMANNLKKFMSGEGEQSEGEVLDLVARELTDMNFVNVGEIPAGFLQGSSGTTVGALCAGRPSFWLEDNMVASRERRSLARTDILIICWPECCIVIIFVQYY</sequence>
<organism evidence="2 3">
    <name type="scientific">Strongylocentrotus purpuratus</name>
    <name type="common">Purple sea urchin</name>
    <dbReference type="NCBI Taxonomy" id="7668"/>
    <lineage>
        <taxon>Eukaryota</taxon>
        <taxon>Metazoa</taxon>
        <taxon>Echinodermata</taxon>
        <taxon>Eleutherozoa</taxon>
        <taxon>Echinozoa</taxon>
        <taxon>Echinoidea</taxon>
        <taxon>Euechinoidea</taxon>
        <taxon>Echinacea</taxon>
        <taxon>Camarodonta</taxon>
        <taxon>Echinidea</taxon>
        <taxon>Strongylocentrotidae</taxon>
        <taxon>Strongylocentrotus</taxon>
    </lineage>
</organism>
<accession>A0A7M7PTE7</accession>